<dbReference type="EMBL" id="LLXL01000466">
    <property type="protein sequence ID" value="PKK72028.1"/>
    <property type="molecule type" value="Genomic_DNA"/>
</dbReference>
<proteinExistence type="predicted"/>
<evidence type="ECO:0000313" key="3">
    <source>
        <dbReference type="Proteomes" id="UP000233469"/>
    </source>
</evidence>
<name>A0A2N1NDQ0_9GLOM</name>
<reference evidence="2 3" key="2">
    <citation type="submission" date="2017-10" db="EMBL/GenBank/DDBJ databases">
        <title>Extensive intraspecific genome diversity in a model arbuscular mycorrhizal fungus.</title>
        <authorList>
            <person name="Chen E.C.H."/>
            <person name="Morin E."/>
            <person name="Baudet D."/>
            <person name="Noel J."/>
            <person name="Ndikumana S."/>
            <person name="Charron P."/>
            <person name="St-Onge C."/>
            <person name="Giorgi J."/>
            <person name="Grigoriev I.V."/>
            <person name="Roux C."/>
            <person name="Martin F.M."/>
            <person name="Corradi N."/>
        </authorList>
    </citation>
    <scope>NUCLEOTIDE SEQUENCE [LARGE SCALE GENOMIC DNA]</scope>
    <source>
        <strain evidence="2 3">C2</strain>
    </source>
</reference>
<keyword evidence="1" id="KW-0175">Coiled coil</keyword>
<gene>
    <name evidence="2" type="ORF">RhiirC2_848730</name>
</gene>
<accession>A0A2N1NDQ0</accession>
<protein>
    <submittedName>
        <fullName evidence="2">Uncharacterized protein</fullName>
    </submittedName>
</protein>
<dbReference type="VEuPathDB" id="FungiDB:FUN_018545"/>
<dbReference type="Proteomes" id="UP000233469">
    <property type="component" value="Unassembled WGS sequence"/>
</dbReference>
<sequence length="150" mass="18062">MDTTAFSDLNVEHTYPFLELHGIVKETWIPNLLITQLSIINQKKDEIIEKLFEEVDELKENQQEHNKVVEKLKNETESLTQDNHKKDQFIESLKTYYNKALDKINNYENLLQDLQQRENDWKKRENEWIKQHDKLDELRSHLAKSLEKSL</sequence>
<feature type="coiled-coil region" evidence="1">
    <location>
        <begin position="41"/>
        <end position="131"/>
    </location>
</feature>
<evidence type="ECO:0000256" key="1">
    <source>
        <dbReference type="SAM" id="Coils"/>
    </source>
</evidence>
<organism evidence="2 3">
    <name type="scientific">Rhizophagus irregularis</name>
    <dbReference type="NCBI Taxonomy" id="588596"/>
    <lineage>
        <taxon>Eukaryota</taxon>
        <taxon>Fungi</taxon>
        <taxon>Fungi incertae sedis</taxon>
        <taxon>Mucoromycota</taxon>
        <taxon>Glomeromycotina</taxon>
        <taxon>Glomeromycetes</taxon>
        <taxon>Glomerales</taxon>
        <taxon>Glomeraceae</taxon>
        <taxon>Rhizophagus</taxon>
    </lineage>
</organism>
<reference evidence="2 3" key="1">
    <citation type="submission" date="2016-04" db="EMBL/GenBank/DDBJ databases">
        <title>Genome analyses suggest a sexual origin of heterokaryosis in a supposedly ancient asexual fungus.</title>
        <authorList>
            <person name="Ropars J."/>
            <person name="Sedzielewska K."/>
            <person name="Noel J."/>
            <person name="Charron P."/>
            <person name="Farinelli L."/>
            <person name="Marton T."/>
            <person name="Kruger M."/>
            <person name="Pelin A."/>
            <person name="Brachmann A."/>
            <person name="Corradi N."/>
        </authorList>
    </citation>
    <scope>NUCLEOTIDE SEQUENCE [LARGE SCALE GENOMIC DNA]</scope>
    <source>
        <strain evidence="2 3">C2</strain>
    </source>
</reference>
<evidence type="ECO:0000313" key="2">
    <source>
        <dbReference type="EMBL" id="PKK72028.1"/>
    </source>
</evidence>
<dbReference type="AlphaFoldDB" id="A0A2N1NDQ0"/>
<dbReference type="VEuPathDB" id="FungiDB:RhiirFUN_014976"/>
<dbReference type="VEuPathDB" id="FungiDB:RhiirA1_438317"/>
<comment type="caution">
    <text evidence="2">The sequence shown here is derived from an EMBL/GenBank/DDBJ whole genome shotgun (WGS) entry which is preliminary data.</text>
</comment>